<keyword evidence="17" id="KW-0998">Cell outer membrane</keyword>
<keyword evidence="8" id="KW-1134">Transmembrane beta strand</keyword>
<evidence type="ECO:0000256" key="7">
    <source>
        <dbReference type="ARBA" id="ARBA00013278"/>
    </source>
</evidence>
<dbReference type="EC" id="3.1.1.4" evidence="7"/>
<dbReference type="InterPro" id="IPR036541">
    <property type="entry name" value="PLipase_A1_sf"/>
</dbReference>
<dbReference type="GO" id="GO:0009279">
    <property type="term" value="C:cell outer membrane"/>
    <property type="evidence" value="ECO:0007669"/>
    <property type="project" value="UniProtKB-SubCell"/>
</dbReference>
<feature type="active site" description="Nucleophile" evidence="19">
    <location>
        <position position="141"/>
    </location>
</feature>
<evidence type="ECO:0000256" key="11">
    <source>
        <dbReference type="ARBA" id="ARBA00022729"/>
    </source>
</evidence>
<dbReference type="Pfam" id="PF02253">
    <property type="entry name" value="PLA1"/>
    <property type="match status" value="1"/>
</dbReference>
<keyword evidence="13 20" id="KW-0106">Calcium</keyword>
<evidence type="ECO:0000256" key="6">
    <source>
        <dbReference type="ARBA" id="ARBA00013179"/>
    </source>
</evidence>
<evidence type="ECO:0000313" key="21">
    <source>
        <dbReference type="EMBL" id="RDU68245.1"/>
    </source>
</evidence>
<keyword evidence="15" id="KW-0443">Lipid metabolism</keyword>
<dbReference type="EC" id="3.1.1.32" evidence="6"/>
<evidence type="ECO:0000256" key="15">
    <source>
        <dbReference type="ARBA" id="ARBA00023098"/>
    </source>
</evidence>
<evidence type="ECO:0000256" key="20">
    <source>
        <dbReference type="PIRSR" id="PIRSR603187-2"/>
    </source>
</evidence>
<dbReference type="SUPFAM" id="SSF56931">
    <property type="entry name" value="Outer membrane phospholipase A (OMPLA)"/>
    <property type="match status" value="1"/>
</dbReference>
<evidence type="ECO:0000256" key="1">
    <source>
        <dbReference type="ARBA" id="ARBA00000111"/>
    </source>
</evidence>
<evidence type="ECO:0000256" key="17">
    <source>
        <dbReference type="ARBA" id="ARBA00023237"/>
    </source>
</evidence>
<keyword evidence="16" id="KW-0472">Membrane</keyword>
<feature type="active site" description="Proton acceptor" evidence="19">
    <location>
        <position position="139"/>
    </location>
</feature>
<comment type="similarity">
    <text evidence="4">Belongs to the phospholipase A1 family.</text>
</comment>
<reference evidence="21 22" key="1">
    <citation type="submission" date="2018-04" db="EMBL/GenBank/DDBJ databases">
        <title>Novel Campyloabacter and Helicobacter Species and Strains.</title>
        <authorList>
            <person name="Mannion A.J."/>
            <person name="Shen Z."/>
            <person name="Fox J.G."/>
        </authorList>
    </citation>
    <scope>NUCLEOTIDE SEQUENCE [LARGE SCALE GENOMIC DNA]</scope>
    <source>
        <strain evidence="21 22">MIT 12-6600</strain>
    </source>
</reference>
<feature type="binding site" description="in dimeric form" evidence="20">
    <location>
        <position position="107"/>
    </location>
    <ligand>
        <name>Ca(2+)</name>
        <dbReference type="ChEBI" id="CHEBI:29108"/>
        <label>1</label>
    </ligand>
</feature>
<evidence type="ECO:0000256" key="10">
    <source>
        <dbReference type="ARBA" id="ARBA00022723"/>
    </source>
</evidence>
<organism evidence="21 22">
    <name type="scientific">Helicobacter equorum</name>
    <dbReference type="NCBI Taxonomy" id="361872"/>
    <lineage>
        <taxon>Bacteria</taxon>
        <taxon>Pseudomonadati</taxon>
        <taxon>Campylobacterota</taxon>
        <taxon>Epsilonproteobacteria</taxon>
        <taxon>Campylobacterales</taxon>
        <taxon>Helicobacteraceae</taxon>
        <taxon>Helicobacter</taxon>
    </lineage>
</organism>
<sequence>MMIKRFGILALSALMYVFGKESDSQQPTTQAFNQQVSSHLGSLYAHEPIYILPYYHSFSPTYDKNIATETKFQFSFRIPMFDVSEHNKFFFAYTQTAFFQNYNKLDSRPFRDTDYAPELYWSYDGINDIVRFVQFGYKHISNGERALRSRTQNQLLLRVRLQYDTPWGLKVGGIARTWLWIGLDNDGFLHDNPDLMRYRGYADIFLYCKYDNHLFEFKASPIVSDIGFWKPHFEVGYTYRLTKNLGIYAQYSNGYGDNIYEYNIHSNRLGIGFRLWQSVYDN</sequence>
<evidence type="ECO:0000256" key="18">
    <source>
        <dbReference type="ARBA" id="ARBA00032375"/>
    </source>
</evidence>
<dbReference type="GO" id="GO:0016042">
    <property type="term" value="P:lipid catabolic process"/>
    <property type="evidence" value="ECO:0007669"/>
    <property type="project" value="UniProtKB-KW"/>
</dbReference>
<dbReference type="AlphaFoldDB" id="A0A3D8ITL5"/>
<comment type="catalytic activity">
    <reaction evidence="2">
        <text>a 1,2-diacyl-sn-glycero-3-phosphocholine + H2O = a 1-acyl-sn-glycero-3-phosphocholine + a fatty acid + H(+)</text>
        <dbReference type="Rhea" id="RHEA:15801"/>
        <dbReference type="ChEBI" id="CHEBI:15377"/>
        <dbReference type="ChEBI" id="CHEBI:15378"/>
        <dbReference type="ChEBI" id="CHEBI:28868"/>
        <dbReference type="ChEBI" id="CHEBI:57643"/>
        <dbReference type="ChEBI" id="CHEBI:58168"/>
        <dbReference type="EC" id="3.1.1.4"/>
    </reaction>
</comment>
<evidence type="ECO:0000313" key="22">
    <source>
        <dbReference type="Proteomes" id="UP000256514"/>
    </source>
</evidence>
<comment type="caution">
    <text evidence="21">The sequence shown here is derived from an EMBL/GenBank/DDBJ whole genome shotgun (WGS) entry which is preliminary data.</text>
</comment>
<dbReference type="Proteomes" id="UP000256514">
    <property type="component" value="Unassembled WGS sequence"/>
</dbReference>
<protein>
    <recommendedName>
        <fullName evidence="18">Phosphatidylcholine 1-acylhydrolase</fullName>
        <ecNumber evidence="6">3.1.1.32</ecNumber>
        <ecNumber evidence="7">3.1.1.4</ecNumber>
    </recommendedName>
</protein>
<name>A0A3D8ITL5_9HELI</name>
<evidence type="ECO:0000256" key="12">
    <source>
        <dbReference type="ARBA" id="ARBA00022801"/>
    </source>
</evidence>
<evidence type="ECO:0000256" key="3">
    <source>
        <dbReference type="ARBA" id="ARBA00004571"/>
    </source>
</evidence>
<comment type="subcellular location">
    <subcellularLocation>
        <location evidence="3">Cell outer membrane</location>
        <topology evidence="3">Multi-pass membrane protein</topology>
    </subcellularLocation>
</comment>
<evidence type="ECO:0000256" key="2">
    <source>
        <dbReference type="ARBA" id="ARBA00001604"/>
    </source>
</evidence>
<evidence type="ECO:0000256" key="16">
    <source>
        <dbReference type="ARBA" id="ARBA00023136"/>
    </source>
</evidence>
<dbReference type="EMBL" id="NXLT01000001">
    <property type="protein sequence ID" value="RDU68245.1"/>
    <property type="molecule type" value="Genomic_DNA"/>
</dbReference>
<dbReference type="GO" id="GO:0008970">
    <property type="term" value="F:phospholipase A1 activity"/>
    <property type="evidence" value="ECO:0007669"/>
    <property type="project" value="UniProtKB-EC"/>
</dbReference>
<keyword evidence="22" id="KW-1185">Reference proteome</keyword>
<evidence type="ECO:0000256" key="19">
    <source>
        <dbReference type="PIRSR" id="PIRSR603187-1"/>
    </source>
</evidence>
<dbReference type="PANTHER" id="PTHR40457">
    <property type="entry name" value="PHOSPHOLIPASE A1"/>
    <property type="match status" value="1"/>
</dbReference>
<comment type="cofactor">
    <cofactor evidence="20">
        <name>Ca(2+)</name>
        <dbReference type="ChEBI" id="CHEBI:29108"/>
    </cofactor>
    <text evidence="20">Binds 1 Ca(2+) ion per monomer.</text>
</comment>
<evidence type="ECO:0000256" key="13">
    <source>
        <dbReference type="ARBA" id="ARBA00022837"/>
    </source>
</evidence>
<accession>A0A3D8ITL5</accession>
<dbReference type="PANTHER" id="PTHR40457:SF1">
    <property type="entry name" value="PHOSPHOLIPASE A1"/>
    <property type="match status" value="1"/>
</dbReference>
<keyword evidence="9" id="KW-0812">Transmembrane</keyword>
<evidence type="ECO:0000256" key="14">
    <source>
        <dbReference type="ARBA" id="ARBA00022963"/>
    </source>
</evidence>
<feature type="binding site" description="in dimeric form" evidence="20">
    <location>
        <position position="191"/>
    </location>
    <ligand>
        <name>Ca(2+)</name>
        <dbReference type="ChEBI" id="CHEBI:29108"/>
        <label>1</label>
    </ligand>
</feature>
<dbReference type="PRINTS" id="PR01486">
    <property type="entry name" value="PHPHLIPASEA1"/>
</dbReference>
<dbReference type="OrthoDB" id="188433at2"/>
<keyword evidence="14" id="KW-0442">Lipid degradation</keyword>
<evidence type="ECO:0000256" key="5">
    <source>
        <dbReference type="ARBA" id="ARBA00011702"/>
    </source>
</evidence>
<dbReference type="InterPro" id="IPR003187">
    <property type="entry name" value="PLipase_A1"/>
</dbReference>
<feature type="binding site" description="in dimeric form" evidence="20">
    <location>
        <position position="149"/>
    </location>
    <ligand>
        <name>Ca(2+)</name>
        <dbReference type="ChEBI" id="CHEBI:29108"/>
        <label>1</label>
    </ligand>
</feature>
<keyword evidence="10 20" id="KW-0479">Metal-binding</keyword>
<comment type="subunit">
    <text evidence="5">Homodimer; dimerization is reversible, and the dimeric form is the active one.</text>
</comment>
<evidence type="ECO:0000256" key="8">
    <source>
        <dbReference type="ARBA" id="ARBA00022452"/>
    </source>
</evidence>
<dbReference type="GO" id="GO:0046872">
    <property type="term" value="F:metal ion binding"/>
    <property type="evidence" value="ECO:0007669"/>
    <property type="project" value="UniProtKB-KW"/>
</dbReference>
<comment type="catalytic activity">
    <reaction evidence="1">
        <text>a 1,2-diacyl-sn-glycero-3-phosphocholine + H2O = a 2-acyl-sn-glycero-3-phosphocholine + a fatty acid + H(+)</text>
        <dbReference type="Rhea" id="RHEA:18689"/>
        <dbReference type="ChEBI" id="CHEBI:15377"/>
        <dbReference type="ChEBI" id="CHEBI:15378"/>
        <dbReference type="ChEBI" id="CHEBI:28868"/>
        <dbReference type="ChEBI" id="CHEBI:57643"/>
        <dbReference type="ChEBI" id="CHEBI:57875"/>
        <dbReference type="EC" id="3.1.1.32"/>
    </reaction>
</comment>
<dbReference type="GO" id="GO:0004623">
    <property type="term" value="F:phospholipase A2 activity"/>
    <property type="evidence" value="ECO:0007669"/>
    <property type="project" value="UniProtKB-EC"/>
</dbReference>
<keyword evidence="12" id="KW-0378">Hydrolase</keyword>
<gene>
    <name evidence="21" type="ORF">CQA54_00035</name>
</gene>
<proteinExistence type="inferred from homology"/>
<dbReference type="Gene3D" id="2.40.230.10">
    <property type="entry name" value="Phospholipase A1"/>
    <property type="match status" value="1"/>
</dbReference>
<evidence type="ECO:0000256" key="9">
    <source>
        <dbReference type="ARBA" id="ARBA00022692"/>
    </source>
</evidence>
<evidence type="ECO:0000256" key="4">
    <source>
        <dbReference type="ARBA" id="ARBA00010525"/>
    </source>
</evidence>
<keyword evidence="11" id="KW-0732">Signal</keyword>